<dbReference type="InterPro" id="IPR013783">
    <property type="entry name" value="Ig-like_fold"/>
</dbReference>
<dbReference type="InterPro" id="IPR003598">
    <property type="entry name" value="Ig_sub2"/>
</dbReference>
<keyword evidence="2" id="KW-0472">Membrane</keyword>
<evidence type="ECO:0000313" key="8">
    <source>
        <dbReference type="Proteomes" id="UP000276133"/>
    </source>
</evidence>
<dbReference type="PROSITE" id="PS50835">
    <property type="entry name" value="IG_LIKE"/>
    <property type="match status" value="1"/>
</dbReference>
<evidence type="ECO:0000256" key="5">
    <source>
        <dbReference type="ARBA" id="ARBA00023319"/>
    </source>
</evidence>
<dbReference type="PANTHER" id="PTHR11640:SF164">
    <property type="entry name" value="MAM DOMAIN-CONTAINING GLYCOSYLPHOSPHATIDYLINOSITOL ANCHOR PROTEIN 1"/>
    <property type="match status" value="1"/>
</dbReference>
<sequence length="358" mass="42085">MDLVFNKSEILKLIPLNYSLWSENFVKVTSLVEKTVTFSCSIELDGIQFFKSENYKIIWSREDENGKDYEPLGLDDIRLIPDERLYFERIHVSTHTNEKIKWSLIINYLKQSDSRNYICQLNKKPYDTYWLQKFNLNVNEPAYFVEERETNQLKIMSNNENLLFLKSVNENADLKLKCNAKGKPTPTISWYLRFFNGTTLQLNDHKPELVIENIKKSSKINLVECQAGNGYGAKAIRSFKINLKYPPRILTRSKIYRVDSKATEFQLNCSIVSNPLPTIFWLFKKNHDFEYKKLEEDWPKSETKTEWKSLNLQASYSIKHSSNYGLSPDTKLPFSKYHINEKHLKSNFIVSSLLIKVI</sequence>
<evidence type="ECO:0000256" key="3">
    <source>
        <dbReference type="ARBA" id="ARBA00023157"/>
    </source>
</evidence>
<dbReference type="GO" id="GO:0005886">
    <property type="term" value="C:plasma membrane"/>
    <property type="evidence" value="ECO:0007669"/>
    <property type="project" value="TreeGrafter"/>
</dbReference>
<dbReference type="GO" id="GO:0098609">
    <property type="term" value="P:cell-cell adhesion"/>
    <property type="evidence" value="ECO:0007669"/>
    <property type="project" value="TreeGrafter"/>
</dbReference>
<comment type="subcellular location">
    <subcellularLocation>
        <location evidence="1">Membrane</location>
        <topology evidence="1">Single-pass type I membrane protein</topology>
    </subcellularLocation>
</comment>
<dbReference type="SMART" id="SM00408">
    <property type="entry name" value="IGc2"/>
    <property type="match status" value="1"/>
</dbReference>
<reference evidence="7 8" key="1">
    <citation type="journal article" date="2018" name="Sci. Rep.">
        <title>Genomic signatures of local adaptation to the degree of environmental predictability in rotifers.</title>
        <authorList>
            <person name="Franch-Gras L."/>
            <person name="Hahn C."/>
            <person name="Garcia-Roger E.M."/>
            <person name="Carmona M.J."/>
            <person name="Serra M."/>
            <person name="Gomez A."/>
        </authorList>
    </citation>
    <scope>NUCLEOTIDE SEQUENCE [LARGE SCALE GENOMIC DNA]</scope>
    <source>
        <strain evidence="7">HYR1</strain>
    </source>
</reference>
<dbReference type="SMART" id="SM00409">
    <property type="entry name" value="IG"/>
    <property type="match status" value="2"/>
</dbReference>
<keyword evidence="4" id="KW-0325">Glycoprotein</keyword>
<accession>A0A3M7T3P1</accession>
<evidence type="ECO:0000256" key="1">
    <source>
        <dbReference type="ARBA" id="ARBA00004479"/>
    </source>
</evidence>
<dbReference type="GO" id="GO:0050839">
    <property type="term" value="F:cell adhesion molecule binding"/>
    <property type="evidence" value="ECO:0007669"/>
    <property type="project" value="TreeGrafter"/>
</dbReference>
<organism evidence="7 8">
    <name type="scientific">Brachionus plicatilis</name>
    <name type="common">Marine rotifer</name>
    <name type="synonym">Brachionus muelleri</name>
    <dbReference type="NCBI Taxonomy" id="10195"/>
    <lineage>
        <taxon>Eukaryota</taxon>
        <taxon>Metazoa</taxon>
        <taxon>Spiralia</taxon>
        <taxon>Gnathifera</taxon>
        <taxon>Rotifera</taxon>
        <taxon>Eurotatoria</taxon>
        <taxon>Monogononta</taxon>
        <taxon>Pseudotrocha</taxon>
        <taxon>Ploima</taxon>
        <taxon>Brachionidae</taxon>
        <taxon>Brachionus</taxon>
    </lineage>
</organism>
<dbReference type="InterPro" id="IPR003599">
    <property type="entry name" value="Ig_sub"/>
</dbReference>
<dbReference type="PANTHER" id="PTHR11640">
    <property type="entry name" value="NEPHRIN"/>
    <property type="match status" value="1"/>
</dbReference>
<dbReference type="SUPFAM" id="SSF48726">
    <property type="entry name" value="Immunoglobulin"/>
    <property type="match status" value="2"/>
</dbReference>
<dbReference type="STRING" id="10195.A0A3M7T3P1"/>
<keyword evidence="5" id="KW-0393">Immunoglobulin domain</keyword>
<protein>
    <submittedName>
        <fullName evidence="7">Amalgam-like isoform X2</fullName>
    </submittedName>
</protein>
<gene>
    <name evidence="7" type="ORF">BpHYR1_052322</name>
</gene>
<evidence type="ECO:0000313" key="7">
    <source>
        <dbReference type="EMBL" id="RNA42448.1"/>
    </source>
</evidence>
<dbReference type="AlphaFoldDB" id="A0A3M7T3P1"/>
<feature type="domain" description="Ig-like" evidence="6">
    <location>
        <begin position="141"/>
        <end position="242"/>
    </location>
</feature>
<dbReference type="InterPro" id="IPR036179">
    <property type="entry name" value="Ig-like_dom_sf"/>
</dbReference>
<comment type="caution">
    <text evidence="7">The sequence shown here is derived from an EMBL/GenBank/DDBJ whole genome shotgun (WGS) entry which is preliminary data.</text>
</comment>
<dbReference type="OrthoDB" id="10012075at2759"/>
<keyword evidence="3" id="KW-1015">Disulfide bond</keyword>
<dbReference type="GO" id="GO:0005911">
    <property type="term" value="C:cell-cell junction"/>
    <property type="evidence" value="ECO:0007669"/>
    <property type="project" value="TreeGrafter"/>
</dbReference>
<dbReference type="InterPro" id="IPR007110">
    <property type="entry name" value="Ig-like_dom"/>
</dbReference>
<dbReference type="EMBL" id="REGN01000366">
    <property type="protein sequence ID" value="RNA42448.1"/>
    <property type="molecule type" value="Genomic_DNA"/>
</dbReference>
<evidence type="ECO:0000259" key="6">
    <source>
        <dbReference type="PROSITE" id="PS50835"/>
    </source>
</evidence>
<proteinExistence type="predicted"/>
<dbReference type="Gene3D" id="2.60.40.10">
    <property type="entry name" value="Immunoglobulins"/>
    <property type="match status" value="2"/>
</dbReference>
<evidence type="ECO:0000256" key="2">
    <source>
        <dbReference type="ARBA" id="ARBA00023136"/>
    </source>
</evidence>
<keyword evidence="8" id="KW-1185">Reference proteome</keyword>
<evidence type="ECO:0000256" key="4">
    <source>
        <dbReference type="ARBA" id="ARBA00023180"/>
    </source>
</evidence>
<dbReference type="InterPro" id="IPR051275">
    <property type="entry name" value="Cell_adhesion_signaling"/>
</dbReference>
<dbReference type="Proteomes" id="UP000276133">
    <property type="component" value="Unassembled WGS sequence"/>
</dbReference>
<name>A0A3M7T3P1_BRAPC</name>